<evidence type="ECO:0000313" key="1">
    <source>
        <dbReference type="EMBL" id="KAF0511327.1"/>
    </source>
</evidence>
<organism evidence="1 2">
    <name type="scientific">Gigaspora margarita</name>
    <dbReference type="NCBI Taxonomy" id="4874"/>
    <lineage>
        <taxon>Eukaryota</taxon>
        <taxon>Fungi</taxon>
        <taxon>Fungi incertae sedis</taxon>
        <taxon>Mucoromycota</taxon>
        <taxon>Glomeromycotina</taxon>
        <taxon>Glomeromycetes</taxon>
        <taxon>Diversisporales</taxon>
        <taxon>Gigasporaceae</taxon>
        <taxon>Gigaspora</taxon>
    </lineage>
</organism>
<sequence>MTILEYVDGGTLRQYLEQIFNKMKWNDKLYLAKQIANAINVGVLLWEISSGTIPFESESPFDYDCLIAIIHGNRESEVIGTPRKYSLIHKDCWCHDANKRPSIQYVVAHLNKIVIVEEFEEYAMEEDGSNPSFIFNQFAYQYYNFSMIGYFHEHGIGTDVDYNKAFWMYKLSSEIDIKNILKNNLNNLSLLDNFNVNNYIIGKISLGLLYSVRKGVDMDKPLAFK</sequence>
<dbReference type="InterPro" id="IPR011009">
    <property type="entry name" value="Kinase-like_dom_sf"/>
</dbReference>
<dbReference type="Gene3D" id="1.10.510.10">
    <property type="entry name" value="Transferase(Phosphotransferase) domain 1"/>
    <property type="match status" value="1"/>
</dbReference>
<protein>
    <submittedName>
        <fullName evidence="1">Calmodulin-dependent protein kinase</fullName>
    </submittedName>
</protein>
<keyword evidence="1" id="KW-0418">Kinase</keyword>
<keyword evidence="2" id="KW-1185">Reference proteome</keyword>
<dbReference type="GO" id="GO:0004674">
    <property type="term" value="F:protein serine/threonine kinase activity"/>
    <property type="evidence" value="ECO:0007669"/>
    <property type="project" value="TreeGrafter"/>
</dbReference>
<dbReference type="PANTHER" id="PTHR44329">
    <property type="entry name" value="SERINE/THREONINE-PROTEIN KINASE TNNI3K-RELATED"/>
    <property type="match status" value="1"/>
</dbReference>
<name>A0A8H4ELF2_GIGMA</name>
<dbReference type="InterPro" id="IPR051681">
    <property type="entry name" value="Ser/Thr_Kinases-Pseudokinases"/>
</dbReference>
<dbReference type="EMBL" id="WTPW01000439">
    <property type="protein sequence ID" value="KAF0511327.1"/>
    <property type="molecule type" value="Genomic_DNA"/>
</dbReference>
<dbReference type="SUPFAM" id="SSF56112">
    <property type="entry name" value="Protein kinase-like (PK-like)"/>
    <property type="match status" value="1"/>
</dbReference>
<dbReference type="OrthoDB" id="10261027at2759"/>
<accession>A0A8H4ELF2</accession>
<evidence type="ECO:0000313" key="2">
    <source>
        <dbReference type="Proteomes" id="UP000439903"/>
    </source>
</evidence>
<keyword evidence="1" id="KW-0808">Transferase</keyword>
<gene>
    <name evidence="1" type="ORF">F8M41_018276</name>
</gene>
<comment type="caution">
    <text evidence="1">The sequence shown here is derived from an EMBL/GenBank/DDBJ whole genome shotgun (WGS) entry which is preliminary data.</text>
</comment>
<dbReference type="Proteomes" id="UP000439903">
    <property type="component" value="Unassembled WGS sequence"/>
</dbReference>
<dbReference type="AlphaFoldDB" id="A0A8H4ELF2"/>
<reference evidence="1 2" key="1">
    <citation type="journal article" date="2019" name="Environ. Microbiol.">
        <title>At the nexus of three kingdoms: the genome of the mycorrhizal fungus Gigaspora margarita provides insights into plant, endobacterial and fungal interactions.</title>
        <authorList>
            <person name="Venice F."/>
            <person name="Ghignone S."/>
            <person name="Salvioli di Fossalunga A."/>
            <person name="Amselem J."/>
            <person name="Novero M."/>
            <person name="Xianan X."/>
            <person name="Sedzielewska Toro K."/>
            <person name="Morin E."/>
            <person name="Lipzen A."/>
            <person name="Grigoriev I.V."/>
            <person name="Henrissat B."/>
            <person name="Martin F.M."/>
            <person name="Bonfante P."/>
        </authorList>
    </citation>
    <scope>NUCLEOTIDE SEQUENCE [LARGE SCALE GENOMIC DNA]</scope>
    <source>
        <strain evidence="1 2">BEG34</strain>
    </source>
</reference>
<proteinExistence type="predicted"/>